<protein>
    <submittedName>
        <fullName evidence="1">Uncharacterized protein</fullName>
    </submittedName>
</protein>
<dbReference type="EMBL" id="JRYO01000001">
    <property type="protein sequence ID" value="KHE94228.1"/>
    <property type="molecule type" value="Genomic_DNA"/>
</dbReference>
<comment type="caution">
    <text evidence="1">The sequence shown here is derived from an EMBL/GenBank/DDBJ whole genome shotgun (WGS) entry which is preliminary data.</text>
</comment>
<dbReference type="Proteomes" id="UP000030652">
    <property type="component" value="Unassembled WGS sequence"/>
</dbReference>
<proteinExistence type="predicted"/>
<evidence type="ECO:0000313" key="2">
    <source>
        <dbReference type="Proteomes" id="UP000030652"/>
    </source>
</evidence>
<sequence length="54" mass="6425">MPLGSASKRFQNSFVVQDIILFCMQDQMGELFLFQSLYELLLQVQKEIPEKWKK</sequence>
<gene>
    <name evidence="1" type="ORF">SCABRO_00001</name>
</gene>
<reference evidence="1 2" key="1">
    <citation type="submission" date="2014-10" db="EMBL/GenBank/DDBJ databases">
        <title>Draft genome of anammox bacterium scalindua brodae, obtained using differential coverage binning of sequence data from two enrichment reactors.</title>
        <authorList>
            <person name="Speth D.R."/>
            <person name="Russ L."/>
            <person name="Kartal B."/>
            <person name="Op den Camp H.J."/>
            <person name="Dutilh B.E."/>
            <person name="Jetten M.S."/>
        </authorList>
    </citation>
    <scope>NUCLEOTIDE SEQUENCE [LARGE SCALE GENOMIC DNA]</scope>
    <source>
        <strain evidence="1">RU1</strain>
    </source>
</reference>
<feature type="non-terminal residue" evidence="1">
    <location>
        <position position="54"/>
    </location>
</feature>
<organism evidence="1 2">
    <name type="scientific">Candidatus Scalindua brodae</name>
    <dbReference type="NCBI Taxonomy" id="237368"/>
    <lineage>
        <taxon>Bacteria</taxon>
        <taxon>Pseudomonadati</taxon>
        <taxon>Planctomycetota</taxon>
        <taxon>Candidatus Brocadiia</taxon>
        <taxon>Candidatus Brocadiales</taxon>
        <taxon>Candidatus Scalinduaceae</taxon>
        <taxon>Candidatus Scalindua</taxon>
    </lineage>
</organism>
<dbReference type="AlphaFoldDB" id="A0A0B0ESV3"/>
<accession>A0A0B0ESV3</accession>
<evidence type="ECO:0000313" key="1">
    <source>
        <dbReference type="EMBL" id="KHE94228.1"/>
    </source>
</evidence>
<name>A0A0B0ESV3_9BACT</name>